<name>A0A655FL69_MYCTX</name>
<gene>
    <name evidence="2" type="ORF">ERS007661_03140</name>
</gene>
<protein>
    <submittedName>
        <fullName evidence="2">Uncharacterized protein</fullName>
    </submittedName>
</protein>
<evidence type="ECO:0000313" key="3">
    <source>
        <dbReference type="Proteomes" id="UP000039217"/>
    </source>
</evidence>
<reference evidence="2 3" key="1">
    <citation type="submission" date="2015-03" db="EMBL/GenBank/DDBJ databases">
        <authorList>
            <consortium name="Pathogen Informatics"/>
        </authorList>
    </citation>
    <scope>NUCLEOTIDE SEQUENCE [LARGE SCALE GENOMIC DNA]</scope>
    <source>
        <strain evidence="2 3">D00501624</strain>
    </source>
</reference>
<evidence type="ECO:0000313" key="2">
    <source>
        <dbReference type="EMBL" id="CNV82659.1"/>
    </source>
</evidence>
<feature type="compositionally biased region" description="Basic residues" evidence="1">
    <location>
        <begin position="248"/>
        <end position="270"/>
    </location>
</feature>
<dbReference type="EMBL" id="CQQC01001301">
    <property type="protein sequence ID" value="CNV82659.1"/>
    <property type="molecule type" value="Genomic_DNA"/>
</dbReference>
<dbReference type="AlphaFoldDB" id="A0A655FL69"/>
<organism evidence="2 3">
    <name type="scientific">Mycobacterium tuberculosis</name>
    <dbReference type="NCBI Taxonomy" id="1773"/>
    <lineage>
        <taxon>Bacteria</taxon>
        <taxon>Bacillati</taxon>
        <taxon>Actinomycetota</taxon>
        <taxon>Actinomycetes</taxon>
        <taxon>Mycobacteriales</taxon>
        <taxon>Mycobacteriaceae</taxon>
        <taxon>Mycobacterium</taxon>
        <taxon>Mycobacterium tuberculosis complex</taxon>
    </lineage>
</organism>
<feature type="region of interest" description="Disordered" evidence="1">
    <location>
        <begin position="238"/>
        <end position="270"/>
    </location>
</feature>
<proteinExistence type="predicted"/>
<dbReference type="Proteomes" id="UP000039217">
    <property type="component" value="Unassembled WGS sequence"/>
</dbReference>
<sequence length="270" mass="29156">MTVNRSGQRLAVEFGASAQCDRGHSGAPAGARNLDAVDRALLDGLVGGQCRFDLSGGDILALPAEGVAQPIDEGGMAHALRAHHVTGVEPTVAISKSVAHQLLFAGNRVGVAVERLQPVDPAKQQAGFTVGYPTHSPARIPQRIAGVQVVFHKGKRHRRYPGGPGHVEDVDKGRVAFAGGVELAHPRDPEAGGELIPDLRPQPVTADHPHLVGTVGRLGRLVEQITADFADVDERRRPVGNHLIPEPRRRKRLTQRQGRPRIDHRRHRDR</sequence>
<evidence type="ECO:0000256" key="1">
    <source>
        <dbReference type="SAM" id="MobiDB-lite"/>
    </source>
</evidence>
<accession>A0A655FL69</accession>